<dbReference type="PANTHER" id="PTHR47234">
    <property type="match status" value="1"/>
</dbReference>
<keyword evidence="5 13" id="KW-0732">Signal</keyword>
<keyword evidence="8 9" id="KW-0998">Cell outer membrane</keyword>
<dbReference type="RefSeq" id="WP_146473292.1">
    <property type="nucleotide sequence ID" value="NZ_BNCF01000013.1"/>
</dbReference>
<evidence type="ECO:0000256" key="11">
    <source>
        <dbReference type="RuleBase" id="RU003357"/>
    </source>
</evidence>
<organism evidence="16 17">
    <name type="scientific">Vulcaniibacterium thermophilum</name>
    <dbReference type="NCBI Taxonomy" id="1169913"/>
    <lineage>
        <taxon>Bacteria</taxon>
        <taxon>Pseudomonadati</taxon>
        <taxon>Pseudomonadota</taxon>
        <taxon>Gammaproteobacteria</taxon>
        <taxon>Lysobacterales</taxon>
        <taxon>Lysobacteraceae</taxon>
        <taxon>Vulcaniibacterium</taxon>
    </lineage>
</organism>
<evidence type="ECO:0000256" key="5">
    <source>
        <dbReference type="ARBA" id="ARBA00022729"/>
    </source>
</evidence>
<evidence type="ECO:0000256" key="9">
    <source>
        <dbReference type="PROSITE-ProRule" id="PRU01360"/>
    </source>
</evidence>
<dbReference type="AlphaFoldDB" id="A0A918Z9W1"/>
<gene>
    <name evidence="16" type="primary">btuB</name>
    <name evidence="16" type="ORF">GCM10007167_22780</name>
</gene>
<evidence type="ECO:0000313" key="16">
    <source>
        <dbReference type="EMBL" id="GHE40081.1"/>
    </source>
</evidence>
<keyword evidence="6 10" id="KW-0798">TonB box</keyword>
<dbReference type="InterPro" id="IPR000531">
    <property type="entry name" value="Beta-barrel_TonB"/>
</dbReference>
<dbReference type="SUPFAM" id="SSF56935">
    <property type="entry name" value="Porins"/>
    <property type="match status" value="1"/>
</dbReference>
<dbReference type="InterPro" id="IPR010916">
    <property type="entry name" value="TonB_box_CS"/>
</dbReference>
<dbReference type="PROSITE" id="PS00430">
    <property type="entry name" value="TONB_DEPENDENT_REC_1"/>
    <property type="match status" value="1"/>
</dbReference>
<feature type="signal peptide" evidence="13">
    <location>
        <begin position="1"/>
        <end position="25"/>
    </location>
</feature>
<evidence type="ECO:0000313" key="17">
    <source>
        <dbReference type="Proteomes" id="UP000636453"/>
    </source>
</evidence>
<dbReference type="InterPro" id="IPR012910">
    <property type="entry name" value="Plug_dom"/>
</dbReference>
<dbReference type="EMBL" id="BNCF01000013">
    <property type="protein sequence ID" value="GHE40081.1"/>
    <property type="molecule type" value="Genomic_DNA"/>
</dbReference>
<comment type="subcellular location">
    <subcellularLocation>
        <location evidence="1 9">Cell outer membrane</location>
        <topology evidence="1 9">Multi-pass membrane protein</topology>
    </subcellularLocation>
</comment>
<feature type="domain" description="TonB-dependent receptor-like beta-barrel" evidence="14">
    <location>
        <begin position="396"/>
        <end position="926"/>
    </location>
</feature>
<dbReference type="InterPro" id="IPR039426">
    <property type="entry name" value="TonB-dep_rcpt-like"/>
</dbReference>
<dbReference type="Gene3D" id="2.170.130.10">
    <property type="entry name" value="TonB-dependent receptor, plug domain"/>
    <property type="match status" value="1"/>
</dbReference>
<feature type="region of interest" description="Disordered" evidence="12">
    <location>
        <begin position="85"/>
        <end position="111"/>
    </location>
</feature>
<keyword evidence="16" id="KW-0675">Receptor</keyword>
<dbReference type="Pfam" id="PF00593">
    <property type="entry name" value="TonB_dep_Rec_b-barrel"/>
    <property type="match status" value="1"/>
</dbReference>
<dbReference type="OrthoDB" id="6276154at2"/>
<reference evidence="16" key="1">
    <citation type="journal article" date="2014" name="Int. J. Syst. Evol. Microbiol.">
        <title>Complete genome sequence of Corynebacterium casei LMG S-19264T (=DSM 44701T), isolated from a smear-ripened cheese.</title>
        <authorList>
            <consortium name="US DOE Joint Genome Institute (JGI-PGF)"/>
            <person name="Walter F."/>
            <person name="Albersmeier A."/>
            <person name="Kalinowski J."/>
            <person name="Ruckert C."/>
        </authorList>
    </citation>
    <scope>NUCLEOTIDE SEQUENCE</scope>
    <source>
        <strain evidence="16">KCTC 32020</strain>
    </source>
</reference>
<evidence type="ECO:0000256" key="8">
    <source>
        <dbReference type="ARBA" id="ARBA00023237"/>
    </source>
</evidence>
<dbReference type="Pfam" id="PF07715">
    <property type="entry name" value="Plug"/>
    <property type="match status" value="1"/>
</dbReference>
<dbReference type="InterPro" id="IPR037066">
    <property type="entry name" value="Plug_dom_sf"/>
</dbReference>
<comment type="similarity">
    <text evidence="9 11">Belongs to the TonB-dependent receptor family.</text>
</comment>
<feature type="domain" description="TonB-dependent receptor plug" evidence="15">
    <location>
        <begin position="55"/>
        <end position="177"/>
    </location>
</feature>
<keyword evidence="2 9" id="KW-0813">Transport</keyword>
<evidence type="ECO:0000256" key="12">
    <source>
        <dbReference type="SAM" id="MobiDB-lite"/>
    </source>
</evidence>
<reference evidence="16" key="2">
    <citation type="submission" date="2020-09" db="EMBL/GenBank/DDBJ databases">
        <authorList>
            <person name="Sun Q."/>
            <person name="Kim S."/>
        </authorList>
    </citation>
    <scope>NUCLEOTIDE SEQUENCE</scope>
    <source>
        <strain evidence="16">KCTC 32020</strain>
    </source>
</reference>
<feature type="chain" id="PRO_5037692634" evidence="13">
    <location>
        <begin position="26"/>
        <end position="963"/>
    </location>
</feature>
<dbReference type="InterPro" id="IPR036942">
    <property type="entry name" value="Beta-barrel_TonB_sf"/>
</dbReference>
<dbReference type="PROSITE" id="PS52016">
    <property type="entry name" value="TONB_DEPENDENT_REC_3"/>
    <property type="match status" value="1"/>
</dbReference>
<evidence type="ECO:0000256" key="3">
    <source>
        <dbReference type="ARBA" id="ARBA00022452"/>
    </source>
</evidence>
<evidence type="ECO:0000256" key="4">
    <source>
        <dbReference type="ARBA" id="ARBA00022692"/>
    </source>
</evidence>
<evidence type="ECO:0000256" key="13">
    <source>
        <dbReference type="SAM" id="SignalP"/>
    </source>
</evidence>
<dbReference type="PANTHER" id="PTHR47234:SF2">
    <property type="entry name" value="TONB-DEPENDENT RECEPTOR"/>
    <property type="match status" value="1"/>
</dbReference>
<keyword evidence="3 9" id="KW-1134">Transmembrane beta strand</keyword>
<feature type="short sequence motif" description="TonB box" evidence="10">
    <location>
        <begin position="38"/>
        <end position="44"/>
    </location>
</feature>
<sequence length="963" mass="104692">MKRLRRHTLAAAISLAVCIPGIALAQEAAEQEAKTLDSVTVTGSRIKRADVEGQVPVQTLSREDIERTGLTSIGEVLQRITASGSGFNRTRNASGNDGFPPDGGGTGAGSTTVNLRHLGTKRVLVLVDGQRWVNESSASGVGAAVDLNTIPLAIVERIEVLEDGASSLYGSDAIAGVVNIITRRSFEGAQVTVNYGEYTPGDGESKSIDIAWGGSSDRASWFVGASYHDQDEIASRDRERTRVPVFGTGLALGSSRVPGGRFVFQDPRNGVVYDLVTDPTLNDPTYTPGLPACTPGADRPDGFRCWLGSRDAFNYAPYNLLLTPNERAGLFGQFRFDLSPDVSWYARALVNRRESLNQAAPEPIDLGPGAGSPFTANLVIPANHPFNPFGIQLDSSTIRTIRRRPIEGGPRLFEQEVDTTYVGTGIEGTFGVGNRTWFWDVNAAYGRNEAEQENRGSYNARNIALALGDPAVCASTPGCTPLDIFGYNTITPAMLAWISPVFRDESENELSLATANLSGDLFDLPAGALSFATGYEYRKYEGSYRPDPQTVRGEYNGVPSLPTQGSYDVNEVFVELNIPLMANSGWGKKLDLNLAGRYSDYSTFGGEFVPKIGLRWQLADEFLLRSTYAEGFRAPSIGELFGQATRFDADITDPCLISVNGDPPTAPRANCAALGVPAGARQFDPQIGVETGGNRNLEPERSRSFSAGFVWTPSVLEDSAIARRVDIEGTFYRHTIEGAIQAQAPQTQLDLCTQTLDPRFCSGIVRNPTTGQIESFANYLGNFDSIRTDGWDIDVFWLLPEMAIGDLSITWQNTIVGSYEAVGPDGSRQPLEVGRLVSDPVTRAIPRWTSNATLEWKRNNWSAAWTVRHTSELVEDCGDAAGFPICRNNPGPNQNRLGSTTYHDVQVGYRVDWMRGLQLLVGMNNVFEKEPPVCLSCNLNSFDGSTYDLPGGGFWYVRADLRF</sequence>
<dbReference type="GO" id="GO:0009279">
    <property type="term" value="C:cell outer membrane"/>
    <property type="evidence" value="ECO:0007669"/>
    <property type="project" value="UniProtKB-SubCell"/>
</dbReference>
<evidence type="ECO:0000259" key="14">
    <source>
        <dbReference type="Pfam" id="PF00593"/>
    </source>
</evidence>
<keyword evidence="4 9" id="KW-0812">Transmembrane</keyword>
<comment type="caution">
    <text evidence="16">The sequence shown here is derived from an EMBL/GenBank/DDBJ whole genome shotgun (WGS) entry which is preliminary data.</text>
</comment>
<keyword evidence="17" id="KW-1185">Reference proteome</keyword>
<evidence type="ECO:0000256" key="6">
    <source>
        <dbReference type="ARBA" id="ARBA00023077"/>
    </source>
</evidence>
<dbReference type="Gene3D" id="2.40.170.20">
    <property type="entry name" value="TonB-dependent receptor, beta-barrel domain"/>
    <property type="match status" value="1"/>
</dbReference>
<evidence type="ECO:0000256" key="1">
    <source>
        <dbReference type="ARBA" id="ARBA00004571"/>
    </source>
</evidence>
<evidence type="ECO:0000256" key="2">
    <source>
        <dbReference type="ARBA" id="ARBA00022448"/>
    </source>
</evidence>
<evidence type="ECO:0000259" key="15">
    <source>
        <dbReference type="Pfam" id="PF07715"/>
    </source>
</evidence>
<protein>
    <submittedName>
        <fullName evidence="16">TonB-dependent receptor</fullName>
    </submittedName>
</protein>
<evidence type="ECO:0000256" key="7">
    <source>
        <dbReference type="ARBA" id="ARBA00023136"/>
    </source>
</evidence>
<accession>A0A918Z9W1</accession>
<proteinExistence type="inferred from homology"/>
<dbReference type="CDD" id="cd01347">
    <property type="entry name" value="ligand_gated_channel"/>
    <property type="match status" value="1"/>
</dbReference>
<name>A0A918Z9W1_9GAMM</name>
<dbReference type="Proteomes" id="UP000636453">
    <property type="component" value="Unassembled WGS sequence"/>
</dbReference>
<evidence type="ECO:0000256" key="10">
    <source>
        <dbReference type="PROSITE-ProRule" id="PRU10143"/>
    </source>
</evidence>
<keyword evidence="7 9" id="KW-0472">Membrane</keyword>